<dbReference type="InterPro" id="IPR021309">
    <property type="entry name" value="YgaP-like_TM"/>
</dbReference>
<feature type="transmembrane region" description="Helical" evidence="1">
    <location>
        <begin position="12"/>
        <end position="28"/>
    </location>
</feature>
<dbReference type="EMBL" id="SHMQ01000012">
    <property type="protein sequence ID" value="RZV39148.1"/>
    <property type="molecule type" value="Genomic_DNA"/>
</dbReference>
<feature type="transmembrane region" description="Helical" evidence="1">
    <location>
        <begin position="34"/>
        <end position="60"/>
    </location>
</feature>
<organism evidence="3 4">
    <name type="scientific">Candidatus Acidulodesulfobacterium acidiphilum</name>
    <dbReference type="NCBI Taxonomy" id="2597224"/>
    <lineage>
        <taxon>Bacteria</taxon>
        <taxon>Deltaproteobacteria</taxon>
        <taxon>Candidatus Acidulodesulfobacterales</taxon>
        <taxon>Candidatus Acidulodesulfobacterium</taxon>
    </lineage>
</organism>
<evidence type="ECO:0000256" key="1">
    <source>
        <dbReference type="SAM" id="Phobius"/>
    </source>
</evidence>
<evidence type="ECO:0000259" key="2">
    <source>
        <dbReference type="Pfam" id="PF11127"/>
    </source>
</evidence>
<proteinExistence type="predicted"/>
<gene>
    <name evidence="3" type="ORF">EVJ48_05385</name>
</gene>
<name>A0A520XDD1_9DELT</name>
<keyword evidence="1" id="KW-0812">Transmembrane</keyword>
<dbReference type="Gene3D" id="6.10.140.1340">
    <property type="match status" value="1"/>
</dbReference>
<keyword evidence="1" id="KW-1133">Transmembrane helix</keyword>
<dbReference type="AlphaFoldDB" id="A0A520XDD1"/>
<evidence type="ECO:0000313" key="3">
    <source>
        <dbReference type="EMBL" id="RZV39148.1"/>
    </source>
</evidence>
<evidence type="ECO:0000313" key="4">
    <source>
        <dbReference type="Proteomes" id="UP000322454"/>
    </source>
</evidence>
<feature type="domain" description="Inner membrane protein YgaP-like transmembrane" evidence="2">
    <location>
        <begin position="1"/>
        <end position="67"/>
    </location>
</feature>
<dbReference type="Proteomes" id="UP000322454">
    <property type="component" value="Unassembled WGS sequence"/>
</dbReference>
<protein>
    <submittedName>
        <fullName evidence="3">DUF2892 domain-containing protein</fullName>
    </submittedName>
</protein>
<reference evidence="3 4" key="1">
    <citation type="submission" date="2019-01" db="EMBL/GenBank/DDBJ databases">
        <title>Insights into ecological role of a new deltaproteobacterial order Candidatus Sinidesulfobacterales (Sva0485) by metagenomics and metatranscriptomics.</title>
        <authorList>
            <person name="Tan S."/>
            <person name="Liu J."/>
            <person name="Fang Y."/>
            <person name="Hedlund B."/>
            <person name="Lian Z.-H."/>
            <person name="Huang L.-Y."/>
            <person name="Li J.-T."/>
            <person name="Huang L.-N."/>
            <person name="Li W.-J."/>
            <person name="Jiang H.-C."/>
            <person name="Dong H.-L."/>
            <person name="Shu W.-S."/>
        </authorList>
    </citation>
    <scope>NUCLEOTIDE SEQUENCE [LARGE SCALE GENOMIC DNA]</scope>
    <source>
        <strain evidence="3">AP4</strain>
    </source>
</reference>
<keyword evidence="1" id="KW-0472">Membrane</keyword>
<sequence>MKTNESGTDRIIRVIIGIVLIVVGALALKGAEVLGIILIIVGLIALITGITGFCALYTLLGINTCKNCQK</sequence>
<dbReference type="Pfam" id="PF11127">
    <property type="entry name" value="YgaP-like_TM"/>
    <property type="match status" value="1"/>
</dbReference>
<accession>A0A520XDD1</accession>
<comment type="caution">
    <text evidence="3">The sequence shown here is derived from an EMBL/GenBank/DDBJ whole genome shotgun (WGS) entry which is preliminary data.</text>
</comment>